<evidence type="ECO:0000259" key="4">
    <source>
        <dbReference type="Pfam" id="PF01571"/>
    </source>
</evidence>
<dbReference type="SUPFAM" id="SSF103025">
    <property type="entry name" value="Folate-binding domain"/>
    <property type="match status" value="1"/>
</dbReference>
<evidence type="ECO:0000256" key="1">
    <source>
        <dbReference type="ARBA" id="ARBA00004173"/>
    </source>
</evidence>
<dbReference type="PANTHER" id="PTHR22602:SF0">
    <property type="entry name" value="TRANSFERASE CAF17, MITOCHONDRIAL-RELATED"/>
    <property type="match status" value="1"/>
</dbReference>
<dbReference type="InterPro" id="IPR006222">
    <property type="entry name" value="GCVT_N"/>
</dbReference>
<proteinExistence type="predicted"/>
<comment type="subcellular location">
    <subcellularLocation>
        <location evidence="1">Mitochondrion</location>
    </subcellularLocation>
</comment>
<dbReference type="AlphaFoldDB" id="A0A6J6E0C1"/>
<reference evidence="5" key="1">
    <citation type="submission" date="2020-05" db="EMBL/GenBank/DDBJ databases">
        <authorList>
            <person name="Chiriac C."/>
            <person name="Salcher M."/>
            <person name="Ghai R."/>
            <person name="Kavagutti S V."/>
        </authorList>
    </citation>
    <scope>NUCLEOTIDE SEQUENCE</scope>
</reference>
<feature type="domain" description="GCVT N-terminal" evidence="4">
    <location>
        <begin position="34"/>
        <end position="142"/>
    </location>
</feature>
<dbReference type="GO" id="GO:0016226">
    <property type="term" value="P:iron-sulfur cluster assembly"/>
    <property type="evidence" value="ECO:0007669"/>
    <property type="project" value="TreeGrafter"/>
</dbReference>
<dbReference type="InterPro" id="IPR045179">
    <property type="entry name" value="YgfZ/GcvT"/>
</dbReference>
<dbReference type="Gene3D" id="3.30.1360.120">
    <property type="entry name" value="Probable tRNA modification gtpase trme, domain 1"/>
    <property type="match status" value="1"/>
</dbReference>
<organism evidence="5">
    <name type="scientific">freshwater metagenome</name>
    <dbReference type="NCBI Taxonomy" id="449393"/>
    <lineage>
        <taxon>unclassified sequences</taxon>
        <taxon>metagenomes</taxon>
        <taxon>ecological metagenomes</taxon>
    </lineage>
</organism>
<dbReference type="PANTHER" id="PTHR22602">
    <property type="entry name" value="TRANSFERASE CAF17, MITOCHONDRIAL-RELATED"/>
    <property type="match status" value="1"/>
</dbReference>
<name>A0A6J6E0C1_9ZZZZ</name>
<evidence type="ECO:0000256" key="3">
    <source>
        <dbReference type="ARBA" id="ARBA00023128"/>
    </source>
</evidence>
<protein>
    <submittedName>
        <fullName evidence="5">Unannotated protein</fullName>
    </submittedName>
</protein>
<dbReference type="NCBIfam" id="TIGR03317">
    <property type="entry name" value="ygfZ_signature"/>
    <property type="match status" value="1"/>
</dbReference>
<accession>A0A6J6E0C1</accession>
<dbReference type="GO" id="GO:0005739">
    <property type="term" value="C:mitochondrion"/>
    <property type="evidence" value="ECO:0007669"/>
    <property type="project" value="UniProtKB-SubCell"/>
</dbReference>
<dbReference type="Pfam" id="PF01571">
    <property type="entry name" value="GCV_T"/>
    <property type="match status" value="1"/>
</dbReference>
<evidence type="ECO:0000313" key="5">
    <source>
        <dbReference type="EMBL" id="CAB4569226.1"/>
    </source>
</evidence>
<dbReference type="EMBL" id="CAEZTU010000002">
    <property type="protein sequence ID" value="CAB4569226.1"/>
    <property type="molecule type" value="Genomic_DNA"/>
</dbReference>
<dbReference type="InterPro" id="IPR027266">
    <property type="entry name" value="TrmE/GcvT-like"/>
</dbReference>
<dbReference type="PIRSF" id="PIRSF006487">
    <property type="entry name" value="GcvT"/>
    <property type="match status" value="1"/>
</dbReference>
<keyword evidence="3" id="KW-0496">Mitochondrion</keyword>
<evidence type="ECO:0000256" key="2">
    <source>
        <dbReference type="ARBA" id="ARBA00022946"/>
    </source>
</evidence>
<gene>
    <name evidence="5" type="ORF">UFOPK1740_00082</name>
</gene>
<dbReference type="InterPro" id="IPR017703">
    <property type="entry name" value="YgfZ/GCV_T_CS"/>
</dbReference>
<keyword evidence="2" id="KW-0809">Transit peptide</keyword>
<sequence length="348" mass="38451">MTINSLALNLTGQVRPPESVVDQDVAWHYGDPLREQKNLVQGIGAVDISNRGVIKIAGKDRKAFLHSLTSQHIDRLKEKESCNTLLLTPNGHIEHELHVINEKEEILLIVEKSSLIPVLEFFKKMVFMSEVVITDETSNLATVFEPIREIHNDFPTWLTPLNYSGQPIQDAGQSAGGDPNRYVPNRPGVFQGREILINRNDLEKYLKFKESLAGTWALEALRIAAGVARVVVDADHRTIPHEIGLIGNAVHLEKGCYRGQETIARVHNLGKPPRKLVLIHLDGSPNRLPKEKSSIIVDGVEVGFVGSSAQHYELGPIALGIVKSKTEVLLNLAVDEIPGTMQEVVVGQ</sequence>